<evidence type="ECO:0000256" key="1">
    <source>
        <dbReference type="SAM" id="Phobius"/>
    </source>
</evidence>
<dbReference type="EMBL" id="SLWX01000007">
    <property type="protein sequence ID" value="TCO75597.1"/>
    <property type="molecule type" value="Genomic_DNA"/>
</dbReference>
<dbReference type="GO" id="GO:0016740">
    <property type="term" value="F:transferase activity"/>
    <property type="evidence" value="ECO:0007669"/>
    <property type="project" value="UniProtKB-KW"/>
</dbReference>
<organism evidence="2 3">
    <name type="scientific">Chromatocurvus halotolerans</name>
    <dbReference type="NCBI Taxonomy" id="1132028"/>
    <lineage>
        <taxon>Bacteria</taxon>
        <taxon>Pseudomonadati</taxon>
        <taxon>Pseudomonadota</taxon>
        <taxon>Gammaproteobacteria</taxon>
        <taxon>Cellvibrionales</taxon>
        <taxon>Halieaceae</taxon>
        <taxon>Chromatocurvus</taxon>
    </lineage>
</organism>
<gene>
    <name evidence="2" type="ORF">EV688_10714</name>
</gene>
<feature type="transmembrane region" description="Helical" evidence="1">
    <location>
        <begin position="149"/>
        <end position="165"/>
    </location>
</feature>
<dbReference type="AlphaFoldDB" id="A0A4R2KS33"/>
<feature type="transmembrane region" description="Helical" evidence="1">
    <location>
        <begin position="31"/>
        <end position="53"/>
    </location>
</feature>
<feature type="transmembrane region" description="Helical" evidence="1">
    <location>
        <begin position="60"/>
        <end position="78"/>
    </location>
</feature>
<reference evidence="2 3" key="1">
    <citation type="submission" date="2019-03" db="EMBL/GenBank/DDBJ databases">
        <title>Genomic Encyclopedia of Type Strains, Phase IV (KMG-IV): sequencing the most valuable type-strain genomes for metagenomic binning, comparative biology and taxonomic classification.</title>
        <authorList>
            <person name="Goeker M."/>
        </authorList>
    </citation>
    <scope>NUCLEOTIDE SEQUENCE [LARGE SCALE GENOMIC DNA]</scope>
    <source>
        <strain evidence="2 3">DSM 23344</strain>
    </source>
</reference>
<dbReference type="RefSeq" id="WP_117317604.1">
    <property type="nucleotide sequence ID" value="NZ_QQSW01000009.1"/>
</dbReference>
<protein>
    <submittedName>
        <fullName evidence="2">Phosphoglycerol transferase MdoB-like AlkP superfamily enzyme</fullName>
    </submittedName>
</protein>
<keyword evidence="2" id="KW-0808">Transferase</keyword>
<dbReference type="Gene3D" id="3.40.720.10">
    <property type="entry name" value="Alkaline Phosphatase, subunit A"/>
    <property type="match status" value="1"/>
</dbReference>
<accession>A0A4R2KS33</accession>
<name>A0A4R2KS33_9GAMM</name>
<proteinExistence type="predicted"/>
<dbReference type="OrthoDB" id="1376015at2"/>
<keyword evidence="1" id="KW-1133">Transmembrane helix</keyword>
<sequence length="539" mass="59628">MHYRQASNFLITAAALILVFVALVLPNRLDWIRGVAFNVFPLELVVIGLLLLLPGRAGDGARILLALLLSLSILLRIADLATHEIFARRFNLIFDTHLLADAGRLLSGALGSLAWLLAGLLVVMLAGLLGWLALVTLGRFQRLLQGTPRFSLLTLVALLIAWGLLKHLGATPRADAFAFRQLVEHGQDTVNSIRDIRVFNETVGNDPMAGRSGGSLLSKLEGKDVFIVFAESYGRALLERDPFAESVTARLSWAEDTLQADGAQMRSAFLTAATVGGQSWLNHATLLSGAWIDSETRFRSLIVSDRVALNRLFRDAGWRTVAALPAISMAWPEGAYYGYDHIYSARNFGYEGEPFNWVTMPDQYVWSALQARERETGDATRPPLMAELALISSHAPWTPIAELVPWDEVDDGRIFNDQALAGPSPEQVWGNVETVRDHYRQSIEYMLETLVSYVTTFGGENLVLLVLGDHPAAPRISGDAEDRDVPVHLIAHDPAIIDAIADWQWQPGMLPTADAPVWRMDQLRDRFIEAFSEPDKDNH</sequence>
<keyword evidence="1" id="KW-0472">Membrane</keyword>
<dbReference type="SUPFAM" id="SSF53649">
    <property type="entry name" value="Alkaline phosphatase-like"/>
    <property type="match status" value="1"/>
</dbReference>
<keyword evidence="1" id="KW-0812">Transmembrane</keyword>
<keyword evidence="3" id="KW-1185">Reference proteome</keyword>
<feature type="transmembrane region" description="Helical" evidence="1">
    <location>
        <begin position="113"/>
        <end position="137"/>
    </location>
</feature>
<comment type="caution">
    <text evidence="2">The sequence shown here is derived from an EMBL/GenBank/DDBJ whole genome shotgun (WGS) entry which is preliminary data.</text>
</comment>
<dbReference type="Proteomes" id="UP000294980">
    <property type="component" value="Unassembled WGS sequence"/>
</dbReference>
<dbReference type="InterPro" id="IPR017850">
    <property type="entry name" value="Alkaline_phosphatase_core_sf"/>
</dbReference>
<evidence type="ECO:0000313" key="3">
    <source>
        <dbReference type="Proteomes" id="UP000294980"/>
    </source>
</evidence>
<evidence type="ECO:0000313" key="2">
    <source>
        <dbReference type="EMBL" id="TCO75597.1"/>
    </source>
</evidence>
<feature type="transmembrane region" description="Helical" evidence="1">
    <location>
        <begin position="7"/>
        <end position="25"/>
    </location>
</feature>